<dbReference type="InterPro" id="IPR004676">
    <property type="entry name" value="Cd-R_transporter"/>
</dbReference>
<feature type="transmembrane region" description="Helical" evidence="2">
    <location>
        <begin position="142"/>
        <end position="164"/>
    </location>
</feature>
<feature type="transmembrane region" description="Helical" evidence="2">
    <location>
        <begin position="214"/>
        <end position="236"/>
    </location>
</feature>
<keyword evidence="2" id="KW-0472">Membrane</keyword>
<dbReference type="OrthoDB" id="3791566at2759"/>
<feature type="transmembrane region" description="Helical" evidence="2">
    <location>
        <begin position="176"/>
        <end position="194"/>
    </location>
</feature>
<keyword evidence="2" id="KW-1133">Transmembrane helix</keyword>
<dbReference type="HOGENOM" id="CLU_071117_0_0_1"/>
<evidence type="ECO:0000256" key="1">
    <source>
        <dbReference type="SAM" id="MobiDB-lite"/>
    </source>
</evidence>
<organism evidence="3 4">
    <name type="scientific">Fusarium pseudograminearum (strain CS3096)</name>
    <name type="common">Wheat and barley crown-rot fungus</name>
    <dbReference type="NCBI Taxonomy" id="1028729"/>
    <lineage>
        <taxon>Eukaryota</taxon>
        <taxon>Fungi</taxon>
        <taxon>Dikarya</taxon>
        <taxon>Ascomycota</taxon>
        <taxon>Pezizomycotina</taxon>
        <taxon>Sordariomycetes</taxon>
        <taxon>Hypocreomycetidae</taxon>
        <taxon>Hypocreales</taxon>
        <taxon>Nectriaceae</taxon>
        <taxon>Fusarium</taxon>
    </lineage>
</organism>
<dbReference type="eggNOG" id="ENOG502QV0S">
    <property type="taxonomic scope" value="Eukaryota"/>
</dbReference>
<evidence type="ECO:0000256" key="2">
    <source>
        <dbReference type="SAM" id="Phobius"/>
    </source>
</evidence>
<evidence type="ECO:0000313" key="3">
    <source>
        <dbReference type="EMBL" id="EKJ69763.1"/>
    </source>
</evidence>
<feature type="compositionally biased region" description="Acidic residues" evidence="1">
    <location>
        <begin position="277"/>
        <end position="290"/>
    </location>
</feature>
<keyword evidence="4" id="KW-1185">Reference proteome</keyword>
<protein>
    <recommendedName>
        <fullName evidence="5">Cadmium resistance transporter</fullName>
    </recommendedName>
</protein>
<gene>
    <name evidence="3" type="ORF">FPSE_10079</name>
</gene>
<name>K3VBS8_FUSPC</name>
<accession>K3VBS8</accession>
<dbReference type="EMBL" id="AFNW01000328">
    <property type="protein sequence ID" value="EKJ69763.1"/>
    <property type="molecule type" value="Genomic_DNA"/>
</dbReference>
<comment type="caution">
    <text evidence="3">The sequence shown here is derived from an EMBL/GenBank/DDBJ whole genome shotgun (WGS) entry which is preliminary data.</text>
</comment>
<dbReference type="Pfam" id="PF03596">
    <property type="entry name" value="Cad"/>
    <property type="match status" value="1"/>
</dbReference>
<evidence type="ECO:0000313" key="4">
    <source>
        <dbReference type="Proteomes" id="UP000007978"/>
    </source>
</evidence>
<feature type="transmembrane region" description="Helical" evidence="2">
    <location>
        <begin position="45"/>
        <end position="68"/>
    </location>
</feature>
<evidence type="ECO:0008006" key="5">
    <source>
        <dbReference type="Google" id="ProtNLM"/>
    </source>
</evidence>
<dbReference type="AlphaFoldDB" id="K3VBS8"/>
<keyword evidence="2" id="KW-0812">Transmembrane</keyword>
<dbReference type="KEGG" id="fpu:FPSE_10079"/>
<feature type="region of interest" description="Disordered" evidence="1">
    <location>
        <begin position="245"/>
        <end position="308"/>
    </location>
</feature>
<sequence>MQFGKTLGTACSTFAITNIDDIFILVTFFAEASTSNTLTPLKITIGQYVGFTIIMVISMIGFGASLALPSEPIGFLGLLPGLLGIWKLLELIIPYEEEEEEEAPSFSGTKSVLKVATISVINGGDNIGTYIPLFSQTKGVEIAVYVVTYYILLGLLCLVTYLVMKHKHILRVVEKYAQLVIPFLYMGLCIFIIVDSECYPWFIEWIDNSISSHPGTVILAVVTVSVILLCGGAMLWHRLRKKTKQASDIDKSPQSPPTRAAHQCPENDEGLRSAEEAGIEDGQEIAEEPESSNGERDRSKYGTFAKDN</sequence>
<feature type="compositionally biased region" description="Basic and acidic residues" evidence="1">
    <location>
        <begin position="293"/>
        <end position="308"/>
    </location>
</feature>
<dbReference type="Proteomes" id="UP000007978">
    <property type="component" value="Chromosome 1"/>
</dbReference>
<reference evidence="3 4" key="1">
    <citation type="journal article" date="2012" name="PLoS Pathog.">
        <title>Comparative pathogenomics reveals horizontally acquired novel virulence genes in fungi infecting cereal hosts.</title>
        <authorList>
            <person name="Gardiner D.M."/>
            <person name="McDonald M.C."/>
            <person name="Covarelli L."/>
            <person name="Solomon P.S."/>
            <person name="Rusu A.G."/>
            <person name="Marshall M."/>
            <person name="Kazan K."/>
            <person name="Chakraborty S."/>
            <person name="McDonald B.A."/>
            <person name="Manners J.M."/>
        </authorList>
    </citation>
    <scope>NUCLEOTIDE SEQUENCE [LARGE SCALE GENOMIC DNA]</scope>
    <source>
        <strain evidence="3 4">CS3096</strain>
    </source>
</reference>
<dbReference type="RefSeq" id="XP_009261471.1">
    <property type="nucleotide sequence ID" value="XM_009263196.1"/>
</dbReference>
<feature type="transmembrane region" description="Helical" evidence="2">
    <location>
        <begin position="75"/>
        <end position="95"/>
    </location>
</feature>
<proteinExistence type="predicted"/>
<dbReference type="GeneID" id="20368696"/>